<reference evidence="1 2" key="1">
    <citation type="submission" date="2020-08" db="EMBL/GenBank/DDBJ databases">
        <title>Sequencing the genomes of 1000 actinobacteria strains.</title>
        <authorList>
            <person name="Klenk H.-P."/>
        </authorList>
    </citation>
    <scope>NUCLEOTIDE SEQUENCE [LARGE SCALE GENOMIC DNA]</scope>
    <source>
        <strain evidence="1 2">DSM 44230</strain>
    </source>
</reference>
<accession>A0A7W7FX56</accession>
<keyword evidence="2" id="KW-1185">Reference proteome</keyword>
<sequence length="68" mass="7756">MGPGAFGLRRGGQWSDRTVSSRTEQEWTWIRSKGCTYRYREDERELLGGDTVLVPDGLVRRLAREAVA</sequence>
<name>A0A7W7FX56_9PSEU</name>
<dbReference type="AlphaFoldDB" id="A0A7W7FX56"/>
<evidence type="ECO:0000313" key="1">
    <source>
        <dbReference type="EMBL" id="MBB4680273.1"/>
    </source>
</evidence>
<comment type="caution">
    <text evidence="1">The sequence shown here is derived from an EMBL/GenBank/DDBJ whole genome shotgun (WGS) entry which is preliminary data.</text>
</comment>
<dbReference type="Proteomes" id="UP000533598">
    <property type="component" value="Unassembled WGS sequence"/>
</dbReference>
<evidence type="ECO:0000313" key="2">
    <source>
        <dbReference type="Proteomes" id="UP000533598"/>
    </source>
</evidence>
<dbReference type="RefSeq" id="WP_185005952.1">
    <property type="nucleotide sequence ID" value="NZ_BAAAUI010000009.1"/>
</dbReference>
<proteinExistence type="predicted"/>
<dbReference type="EMBL" id="JACHMH010000001">
    <property type="protein sequence ID" value="MBB4680273.1"/>
    <property type="molecule type" value="Genomic_DNA"/>
</dbReference>
<protein>
    <submittedName>
        <fullName evidence="1">Uncharacterized protein</fullName>
    </submittedName>
</protein>
<gene>
    <name evidence="1" type="ORF">HNR67_006391</name>
</gene>
<organism evidence="1 2">
    <name type="scientific">Crossiella cryophila</name>
    <dbReference type="NCBI Taxonomy" id="43355"/>
    <lineage>
        <taxon>Bacteria</taxon>
        <taxon>Bacillati</taxon>
        <taxon>Actinomycetota</taxon>
        <taxon>Actinomycetes</taxon>
        <taxon>Pseudonocardiales</taxon>
        <taxon>Pseudonocardiaceae</taxon>
        <taxon>Crossiella</taxon>
    </lineage>
</organism>